<evidence type="ECO:0000313" key="2">
    <source>
        <dbReference type="EMBL" id="CAD8878401.1"/>
    </source>
</evidence>
<dbReference type="AlphaFoldDB" id="A0A7S1FNT7"/>
<dbReference type="InterPro" id="IPR052769">
    <property type="entry name" value="TPR_domain_protein"/>
</dbReference>
<gene>
    <name evidence="2" type="ORF">CHYS00102_LOCUS5585</name>
</gene>
<dbReference type="PROSITE" id="PS50005">
    <property type="entry name" value="TPR"/>
    <property type="match status" value="1"/>
</dbReference>
<feature type="repeat" description="TPR" evidence="1">
    <location>
        <begin position="38"/>
        <end position="71"/>
    </location>
</feature>
<sequence length="137" mass="15606">MKLSTYHCNRAACSLYLGQYEEVIDDCTISLMLNSKYTKAFLRRMAAYEQIDDIESALNDAGEALKTDPTNRVARDHVTRLKKKNDERLEKLKEETMGKLKDLGNSILGNFGLSLDNFKAEKDPNTGSYSINFEQKK</sequence>
<evidence type="ECO:0000256" key="1">
    <source>
        <dbReference type="PROSITE-ProRule" id="PRU00339"/>
    </source>
</evidence>
<name>A0A7S1FNT7_9STRA</name>
<dbReference type="Gene3D" id="1.25.40.10">
    <property type="entry name" value="Tetratricopeptide repeat domain"/>
    <property type="match status" value="1"/>
</dbReference>
<dbReference type="SUPFAM" id="SSF48452">
    <property type="entry name" value="TPR-like"/>
    <property type="match status" value="1"/>
</dbReference>
<organism evidence="2">
    <name type="scientific">Corethron hystrix</name>
    <dbReference type="NCBI Taxonomy" id="216773"/>
    <lineage>
        <taxon>Eukaryota</taxon>
        <taxon>Sar</taxon>
        <taxon>Stramenopiles</taxon>
        <taxon>Ochrophyta</taxon>
        <taxon>Bacillariophyta</taxon>
        <taxon>Coscinodiscophyceae</taxon>
        <taxon>Corethrophycidae</taxon>
        <taxon>Corethrales</taxon>
        <taxon>Corethraceae</taxon>
        <taxon>Corethron</taxon>
    </lineage>
</organism>
<proteinExistence type="predicted"/>
<accession>A0A7S1FNT7</accession>
<dbReference type="PANTHER" id="PTHR46014:SF1">
    <property type="entry name" value="TETRATRICOPEPTIDE REPEAT PROTEIN 1"/>
    <property type="match status" value="1"/>
</dbReference>
<protein>
    <recommendedName>
        <fullName evidence="3">Tetratricopeptide repeat protein 1</fullName>
    </recommendedName>
</protein>
<dbReference type="EMBL" id="HBFR01007729">
    <property type="protein sequence ID" value="CAD8878401.1"/>
    <property type="molecule type" value="Transcribed_RNA"/>
</dbReference>
<reference evidence="2" key="1">
    <citation type="submission" date="2021-01" db="EMBL/GenBank/DDBJ databases">
        <authorList>
            <person name="Corre E."/>
            <person name="Pelletier E."/>
            <person name="Niang G."/>
            <person name="Scheremetjew M."/>
            <person name="Finn R."/>
            <person name="Kale V."/>
            <person name="Holt S."/>
            <person name="Cochrane G."/>
            <person name="Meng A."/>
            <person name="Brown T."/>
            <person name="Cohen L."/>
        </authorList>
    </citation>
    <scope>NUCLEOTIDE SEQUENCE</scope>
    <source>
        <strain evidence="2">308</strain>
    </source>
</reference>
<dbReference type="InterPro" id="IPR011990">
    <property type="entry name" value="TPR-like_helical_dom_sf"/>
</dbReference>
<dbReference type="InterPro" id="IPR019734">
    <property type="entry name" value="TPR_rpt"/>
</dbReference>
<evidence type="ECO:0008006" key="3">
    <source>
        <dbReference type="Google" id="ProtNLM"/>
    </source>
</evidence>
<dbReference type="PANTHER" id="PTHR46014">
    <property type="entry name" value="TETRATRICOPEPTIDE REPEAT PROTEIN 1"/>
    <property type="match status" value="1"/>
</dbReference>
<dbReference type="SMART" id="SM00028">
    <property type="entry name" value="TPR"/>
    <property type="match status" value="2"/>
</dbReference>
<keyword evidence="1" id="KW-0802">TPR repeat</keyword>